<reference evidence="3" key="1">
    <citation type="journal article" date="2018" name="Nat. Microbiol.">
        <title>Leveraging single-cell genomics to expand the fungal tree of life.</title>
        <authorList>
            <person name="Ahrendt S.R."/>
            <person name="Quandt C.A."/>
            <person name="Ciobanu D."/>
            <person name="Clum A."/>
            <person name="Salamov A."/>
            <person name="Andreopoulos B."/>
            <person name="Cheng J.F."/>
            <person name="Woyke T."/>
            <person name="Pelin A."/>
            <person name="Henrissat B."/>
            <person name="Reynolds N.K."/>
            <person name="Benny G.L."/>
            <person name="Smith M.E."/>
            <person name="James T.Y."/>
            <person name="Grigoriev I.V."/>
        </authorList>
    </citation>
    <scope>NUCLEOTIDE SEQUENCE [LARGE SCALE GENOMIC DNA]</scope>
</reference>
<feature type="region of interest" description="Disordered" evidence="1">
    <location>
        <begin position="155"/>
        <end position="178"/>
    </location>
</feature>
<dbReference type="AlphaFoldDB" id="A0A4P9W918"/>
<evidence type="ECO:0000256" key="1">
    <source>
        <dbReference type="SAM" id="MobiDB-lite"/>
    </source>
</evidence>
<organism evidence="2 3">
    <name type="scientific">Blyttiomyces helicus</name>
    <dbReference type="NCBI Taxonomy" id="388810"/>
    <lineage>
        <taxon>Eukaryota</taxon>
        <taxon>Fungi</taxon>
        <taxon>Fungi incertae sedis</taxon>
        <taxon>Chytridiomycota</taxon>
        <taxon>Chytridiomycota incertae sedis</taxon>
        <taxon>Chytridiomycetes</taxon>
        <taxon>Chytridiomycetes incertae sedis</taxon>
        <taxon>Blyttiomyces</taxon>
    </lineage>
</organism>
<protein>
    <submittedName>
        <fullName evidence="2">Uncharacterized protein</fullName>
    </submittedName>
</protein>
<sequence length="274" mass="30780">MSVSGGKLAFMGRNTDRSSGEDEADRLRRMLDLVALLNDGKILASRERDPLRRAKTEENVEAADDRRHAEEDVTAEWAFWREYASMCQRGGGEKRATTLGPPAKKSSKAHIALGGMALIDNWSRFSAVSLGPSPRASAGSSPLVAGTLRCKDERVFERSSSPRAPNKRRSNPHAPTSFDYRALYQQTTDPELKIQIIALAPQRDQDEADRMERERLLQNTNGADAQCRLLRAIKATHKEHRRMRLLMCLLECMQDPTERSHRTNAHLGQGFRAE</sequence>
<accession>A0A4P9W918</accession>
<feature type="region of interest" description="Disordered" evidence="1">
    <location>
        <begin position="1"/>
        <end position="23"/>
    </location>
</feature>
<gene>
    <name evidence="2" type="ORF">BDK51DRAFT_50267</name>
</gene>
<name>A0A4P9W918_9FUNG</name>
<evidence type="ECO:0000313" key="3">
    <source>
        <dbReference type="Proteomes" id="UP000269721"/>
    </source>
</evidence>
<evidence type="ECO:0000313" key="2">
    <source>
        <dbReference type="EMBL" id="RKO89039.1"/>
    </source>
</evidence>
<dbReference type="EMBL" id="KZ996325">
    <property type="protein sequence ID" value="RKO89039.1"/>
    <property type="molecule type" value="Genomic_DNA"/>
</dbReference>
<dbReference type="Proteomes" id="UP000269721">
    <property type="component" value="Unassembled WGS sequence"/>
</dbReference>
<proteinExistence type="predicted"/>
<feature type="compositionally biased region" description="Basic and acidic residues" evidence="1">
    <location>
        <begin position="14"/>
        <end position="23"/>
    </location>
</feature>
<keyword evidence="3" id="KW-1185">Reference proteome</keyword>